<keyword evidence="1" id="KW-0472">Membrane</keyword>
<sequence>MAGSWGTALHGALLLARGRAEGLQLIAAPPEDEMTVAARSFWAAVLCLPAFLCLHLLDWAQGRVPMPDQPGQALVLDLLGYVVGWVGFALLSHVMAASLGRDHRWPIFITAWNWCNVVQYLILTGAIVPELLHVPPLVAQTLWLAAMGWALWLEWYATRLSLAVPGFTAALLVATDFTLGLFLLGFTESIR</sequence>
<evidence type="ECO:0000256" key="1">
    <source>
        <dbReference type="SAM" id="Phobius"/>
    </source>
</evidence>
<evidence type="ECO:0000313" key="2">
    <source>
        <dbReference type="EMBL" id="KAA5613092.1"/>
    </source>
</evidence>
<feature type="transmembrane region" description="Helical" evidence="1">
    <location>
        <begin position="137"/>
        <end position="157"/>
    </location>
</feature>
<dbReference type="OrthoDB" id="8443450at2"/>
<evidence type="ECO:0000313" key="3">
    <source>
        <dbReference type="Proteomes" id="UP000325255"/>
    </source>
</evidence>
<dbReference type="Proteomes" id="UP000325255">
    <property type="component" value="Unassembled WGS sequence"/>
</dbReference>
<dbReference type="AlphaFoldDB" id="A0A5M6IXT5"/>
<dbReference type="RefSeq" id="WP_150039996.1">
    <property type="nucleotide sequence ID" value="NZ_OW485601.1"/>
</dbReference>
<protein>
    <submittedName>
        <fullName evidence="2">Uncharacterized protein</fullName>
    </submittedName>
</protein>
<reference evidence="2 3" key="1">
    <citation type="submission" date="2019-09" db="EMBL/GenBank/DDBJ databases">
        <title>Genome sequence of Rhodovastum atsumiense, a diverse member of the Acetobacteraceae family of non-sulfur purple photosynthetic bacteria.</title>
        <authorList>
            <person name="Meyer T."/>
            <person name="Kyndt J."/>
        </authorList>
    </citation>
    <scope>NUCLEOTIDE SEQUENCE [LARGE SCALE GENOMIC DNA]</scope>
    <source>
        <strain evidence="2 3">DSM 21279</strain>
    </source>
</reference>
<name>A0A5M6IXT5_9PROT</name>
<keyword evidence="1" id="KW-0812">Transmembrane</keyword>
<dbReference type="EMBL" id="VWPK01000008">
    <property type="protein sequence ID" value="KAA5613092.1"/>
    <property type="molecule type" value="Genomic_DNA"/>
</dbReference>
<keyword evidence="1" id="KW-1133">Transmembrane helix</keyword>
<gene>
    <name evidence="2" type="ORF">F1189_06970</name>
</gene>
<organism evidence="2 3">
    <name type="scientific">Rhodovastum atsumiense</name>
    <dbReference type="NCBI Taxonomy" id="504468"/>
    <lineage>
        <taxon>Bacteria</taxon>
        <taxon>Pseudomonadati</taxon>
        <taxon>Pseudomonadota</taxon>
        <taxon>Alphaproteobacteria</taxon>
        <taxon>Acetobacterales</taxon>
        <taxon>Acetobacteraceae</taxon>
        <taxon>Rhodovastum</taxon>
    </lineage>
</organism>
<feature type="transmembrane region" description="Helical" evidence="1">
    <location>
        <begin position="163"/>
        <end position="186"/>
    </location>
</feature>
<feature type="transmembrane region" description="Helical" evidence="1">
    <location>
        <begin position="105"/>
        <end position="128"/>
    </location>
</feature>
<feature type="transmembrane region" description="Helical" evidence="1">
    <location>
        <begin position="36"/>
        <end position="57"/>
    </location>
</feature>
<proteinExistence type="predicted"/>
<keyword evidence="3" id="KW-1185">Reference proteome</keyword>
<feature type="transmembrane region" description="Helical" evidence="1">
    <location>
        <begin position="78"/>
        <end position="99"/>
    </location>
</feature>
<accession>A0A5M6IXT5</accession>
<comment type="caution">
    <text evidence="2">The sequence shown here is derived from an EMBL/GenBank/DDBJ whole genome shotgun (WGS) entry which is preliminary data.</text>
</comment>